<feature type="chain" id="PRO_5021762753" description="Peptidase S8/S53 domain-containing protein" evidence="6">
    <location>
        <begin position="17"/>
        <end position="1179"/>
    </location>
</feature>
<gene>
    <name evidence="9" type="ORF">CEE36_01825</name>
</gene>
<feature type="active site" description="Charge relay system" evidence="5">
    <location>
        <position position="475"/>
    </location>
</feature>
<dbReference type="InterPro" id="IPR034058">
    <property type="entry name" value="TagA/B/C/D_pept_dom"/>
</dbReference>
<dbReference type="AlphaFoldDB" id="A0A532V9L1"/>
<evidence type="ECO:0000259" key="8">
    <source>
        <dbReference type="Pfam" id="PF13860"/>
    </source>
</evidence>
<proteinExistence type="inferred from homology"/>
<dbReference type="EMBL" id="NJBO01000002">
    <property type="protein sequence ID" value="TKJ43879.1"/>
    <property type="molecule type" value="Genomic_DNA"/>
</dbReference>
<dbReference type="InterPro" id="IPR051048">
    <property type="entry name" value="Peptidase_S8/S53_subtilisin"/>
</dbReference>
<dbReference type="PANTHER" id="PTHR43399:SF4">
    <property type="entry name" value="CELL WALL-ASSOCIATED PROTEASE"/>
    <property type="match status" value="1"/>
</dbReference>
<dbReference type="InterPro" id="IPR000209">
    <property type="entry name" value="Peptidase_S8/S53_dom"/>
</dbReference>
<dbReference type="PROSITE" id="PS00138">
    <property type="entry name" value="SUBTILASE_SER"/>
    <property type="match status" value="1"/>
</dbReference>
<feature type="signal peptide" evidence="6">
    <location>
        <begin position="1"/>
        <end position="16"/>
    </location>
</feature>
<sequence>MRKAFALLFLPFLLLAATGPLIDGQVLPTATHLYRDPTVIHLPCGIDLDTRDAEPTLPANLMLSAEQEGIGTYLVQFDGPIYSHERRALEQAGVIIEGYLPNYTYIVRMDQATRAKVEILPGVGWVGNYEPGYKLCPEIDLEGGIPEKLVVTLYAGIDGEVIRDAVEAIGGEMLEWQATDFQTFVHIMLAPQRLPVLVREPQIKWIEPFCQLYLYNGQAQWVIQTWEEDNRRIWDEGITGEGQILATLDTGIKTTHNFFRDPSVAITDFGNYPTHRKIIGYQKTVFVPEITFGDEIGHGTHTAGSVLGNDQPVGGSSVNIGMAPDARIFFLDGGGGGVGIITSISLEYSLSIAYNGNSAGGARIISNSWGSPTRAYNQRCVESDQTMWNRPDYLVMYSGGNTDQSQYTGSPANAKNVIAVGGCLNGTAANFHWSGSAQGPTNDGRISPDIVAPGKDVTSSHNSGDAAEVTWSGTSMAAPTAAGNAGLIRQYFTDGWYPSGSPSSQSGFNPSAALLKAMMINSVETDFPSIEDRVPSNRVGWGRPKLDNVLYFPGDSRKLAIVDFDEGLATGYQFLGKVDVSGSSEPIRITLNWTDYPGQLYAFPALVNDLNLEVISPSGKVYRGNNFSNNVSVEGGDFDTKNPVENVFVDSSETGEWEIRVHANNVPAGPQPFALVVTGELGNLITSASIEDVMVDDDGQSNPDGNMDPGENVTLYVKLINAGSESLHNVTATLSSASSDVTITDNSTSYGTINAGSSAEGDGFGVSVSSSAVVETWVEFELSLSSTELSGDLGGFELMIGTPTYDWVSHDVGNVKLTVTKQGAIGYLGDEPNDIGDGFRFPKDAFTSWLYHASFTAGNSADYLNDRMFNGADWEVNTNPDGMVIIGRREYSDQDSRAIYTDAGHPSAKGLRIWQYGYAWKGTDFVILKFVLENTGGYDLNDMYAGIVADYDMGSNSADDLAGTDQSRNLAYMKESTTDNPHVGIQLMYGNKSNVSVISNPDYVWDTWDDDICFRFLNGDLHFESSSNDTDWSIVVSVGPINLAPGATDTVGFAMIAGESLADLQWNTSDAIDRWESLAIEEEHPTTPVTLDMHLSPSLFTGEGSIRFSLPATSNARLDVFDLAGRKVITLVDGNLTAGQHEIYWNGSDQKGATLSNGVYFISLTTDDAKIVQKAVIVK</sequence>
<keyword evidence="6" id="KW-0732">Signal</keyword>
<keyword evidence="2 5" id="KW-0645">Protease</keyword>
<dbReference type="CDD" id="cd04842">
    <property type="entry name" value="Peptidases_S8_Kp43_protease"/>
    <property type="match status" value="1"/>
</dbReference>
<keyword evidence="4 5" id="KW-0720">Serine protease</keyword>
<evidence type="ECO:0000256" key="1">
    <source>
        <dbReference type="ARBA" id="ARBA00011073"/>
    </source>
</evidence>
<dbReference type="NCBIfam" id="TIGR04183">
    <property type="entry name" value="Por_Secre_tail"/>
    <property type="match status" value="1"/>
</dbReference>
<dbReference type="SUPFAM" id="SSF52743">
    <property type="entry name" value="Subtilisin-like"/>
    <property type="match status" value="1"/>
</dbReference>
<dbReference type="InterPro" id="IPR026444">
    <property type="entry name" value="Secre_tail"/>
</dbReference>
<name>A0A532V9L1_UNCT6</name>
<evidence type="ECO:0000256" key="4">
    <source>
        <dbReference type="ARBA" id="ARBA00022825"/>
    </source>
</evidence>
<dbReference type="InterPro" id="IPR025965">
    <property type="entry name" value="FlgD/Vpr_Ig-like"/>
</dbReference>
<dbReference type="InterPro" id="IPR015500">
    <property type="entry name" value="Peptidase_S8_subtilisin-rel"/>
</dbReference>
<dbReference type="PRINTS" id="PR00723">
    <property type="entry name" value="SUBTILISIN"/>
</dbReference>
<organism evidence="9 10">
    <name type="scientific">candidate division TA06 bacterium B3_TA06</name>
    <dbReference type="NCBI Taxonomy" id="2012487"/>
    <lineage>
        <taxon>Bacteria</taxon>
        <taxon>Bacteria division TA06</taxon>
    </lineage>
</organism>
<evidence type="ECO:0000256" key="2">
    <source>
        <dbReference type="ARBA" id="ARBA00022670"/>
    </source>
</evidence>
<evidence type="ECO:0000313" key="10">
    <source>
        <dbReference type="Proteomes" id="UP000317778"/>
    </source>
</evidence>
<accession>A0A532V9L1</accession>
<dbReference type="PANTHER" id="PTHR43399">
    <property type="entry name" value="SUBTILISIN-RELATED"/>
    <property type="match status" value="1"/>
</dbReference>
<protein>
    <recommendedName>
        <fullName evidence="11">Peptidase S8/S53 domain-containing protein</fullName>
    </recommendedName>
</protein>
<keyword evidence="3 5" id="KW-0378">Hydrolase</keyword>
<comment type="caution">
    <text evidence="9">The sequence shown here is derived from an EMBL/GenBank/DDBJ whole genome shotgun (WGS) entry which is preliminary data.</text>
</comment>
<comment type="similarity">
    <text evidence="1 5">Belongs to the peptidase S8 family.</text>
</comment>
<evidence type="ECO:0000313" key="9">
    <source>
        <dbReference type="EMBL" id="TKJ43879.1"/>
    </source>
</evidence>
<dbReference type="Pfam" id="PF00082">
    <property type="entry name" value="Peptidase_S8"/>
    <property type="match status" value="1"/>
</dbReference>
<feature type="active site" description="Charge relay system" evidence="5">
    <location>
        <position position="298"/>
    </location>
</feature>
<feature type="domain" description="Peptidase S8/S53" evidence="7">
    <location>
        <begin position="240"/>
        <end position="542"/>
    </location>
</feature>
<feature type="active site" description="Charge relay system" evidence="5">
    <location>
        <position position="249"/>
    </location>
</feature>
<dbReference type="InterPro" id="IPR036852">
    <property type="entry name" value="Peptidase_S8/S53_dom_sf"/>
</dbReference>
<dbReference type="PROSITE" id="PS51892">
    <property type="entry name" value="SUBTILASE"/>
    <property type="match status" value="1"/>
</dbReference>
<dbReference type="Gene3D" id="2.60.40.4070">
    <property type="match status" value="1"/>
</dbReference>
<reference evidence="9 10" key="1">
    <citation type="submission" date="2017-06" db="EMBL/GenBank/DDBJ databases">
        <title>Novel microbial phyla capable of carbon fixation and sulfur reduction in deep-sea sediments.</title>
        <authorList>
            <person name="Huang J."/>
            <person name="Baker B."/>
            <person name="Wang Y."/>
        </authorList>
    </citation>
    <scope>NUCLEOTIDE SEQUENCE [LARGE SCALE GENOMIC DNA]</scope>
    <source>
        <strain evidence="9">B3_TA06</strain>
    </source>
</reference>
<feature type="domain" description="FlgD/Vpr Ig-like" evidence="8">
    <location>
        <begin position="1101"/>
        <end position="1168"/>
    </location>
</feature>
<dbReference type="Pfam" id="PF13860">
    <property type="entry name" value="FlgD_ig"/>
    <property type="match status" value="1"/>
</dbReference>
<dbReference type="GO" id="GO:0004252">
    <property type="term" value="F:serine-type endopeptidase activity"/>
    <property type="evidence" value="ECO:0007669"/>
    <property type="project" value="UniProtKB-UniRule"/>
</dbReference>
<dbReference type="Gene3D" id="2.60.120.380">
    <property type="match status" value="1"/>
</dbReference>
<evidence type="ECO:0000256" key="3">
    <source>
        <dbReference type="ARBA" id="ARBA00022801"/>
    </source>
</evidence>
<dbReference type="GO" id="GO:0006508">
    <property type="term" value="P:proteolysis"/>
    <property type="evidence" value="ECO:0007669"/>
    <property type="project" value="UniProtKB-KW"/>
</dbReference>
<dbReference type="Proteomes" id="UP000317778">
    <property type="component" value="Unassembled WGS sequence"/>
</dbReference>
<dbReference type="InterPro" id="IPR023828">
    <property type="entry name" value="Peptidase_S8_Ser-AS"/>
</dbReference>
<dbReference type="Gene3D" id="3.40.50.200">
    <property type="entry name" value="Peptidase S8/S53 domain"/>
    <property type="match status" value="1"/>
</dbReference>
<evidence type="ECO:0000256" key="6">
    <source>
        <dbReference type="SAM" id="SignalP"/>
    </source>
</evidence>
<evidence type="ECO:0000259" key="7">
    <source>
        <dbReference type="Pfam" id="PF00082"/>
    </source>
</evidence>
<evidence type="ECO:0000256" key="5">
    <source>
        <dbReference type="PROSITE-ProRule" id="PRU01240"/>
    </source>
</evidence>
<evidence type="ECO:0008006" key="11">
    <source>
        <dbReference type="Google" id="ProtNLM"/>
    </source>
</evidence>